<evidence type="ECO:0000313" key="2">
    <source>
        <dbReference type="EMBL" id="PYH90121.1"/>
    </source>
</evidence>
<dbReference type="STRING" id="1448320.A0A319CZK3"/>
<dbReference type="AlphaFoldDB" id="A0A319CZK3"/>
<feature type="region of interest" description="Disordered" evidence="1">
    <location>
        <begin position="156"/>
        <end position="177"/>
    </location>
</feature>
<dbReference type="EMBL" id="KZ825996">
    <property type="protein sequence ID" value="PYH90121.1"/>
    <property type="molecule type" value="Genomic_DNA"/>
</dbReference>
<gene>
    <name evidence="2" type="ORF">BO71DRAFT_402463</name>
</gene>
<feature type="region of interest" description="Disordered" evidence="1">
    <location>
        <begin position="676"/>
        <end position="696"/>
    </location>
</feature>
<name>A0A319CZK3_9EURO</name>
<dbReference type="Proteomes" id="UP000247810">
    <property type="component" value="Unassembled WGS sequence"/>
</dbReference>
<feature type="region of interest" description="Disordered" evidence="1">
    <location>
        <begin position="904"/>
        <end position="929"/>
    </location>
</feature>
<keyword evidence="3" id="KW-1185">Reference proteome</keyword>
<proteinExistence type="predicted"/>
<dbReference type="OrthoDB" id="4159838at2759"/>
<reference evidence="2 3" key="1">
    <citation type="submission" date="2018-02" db="EMBL/GenBank/DDBJ databases">
        <title>The genomes of Aspergillus section Nigri reveals drivers in fungal speciation.</title>
        <authorList>
            <consortium name="DOE Joint Genome Institute"/>
            <person name="Vesth T.C."/>
            <person name="Nybo J."/>
            <person name="Theobald S."/>
            <person name="Brandl J."/>
            <person name="Frisvad J.C."/>
            <person name="Nielsen K.F."/>
            <person name="Lyhne E.K."/>
            <person name="Kogle M.E."/>
            <person name="Kuo A."/>
            <person name="Riley R."/>
            <person name="Clum A."/>
            <person name="Nolan M."/>
            <person name="Lipzen A."/>
            <person name="Salamov A."/>
            <person name="Henrissat B."/>
            <person name="Wiebenga A."/>
            <person name="De vries R.P."/>
            <person name="Grigoriev I.V."/>
            <person name="Mortensen U.H."/>
            <person name="Andersen M.R."/>
            <person name="Baker S.E."/>
        </authorList>
    </citation>
    <scope>NUCLEOTIDE SEQUENCE [LARGE SCALE GENOMIC DNA]</scope>
    <source>
        <strain evidence="2 3">CBS 707.79</strain>
    </source>
</reference>
<evidence type="ECO:0000313" key="3">
    <source>
        <dbReference type="Proteomes" id="UP000247810"/>
    </source>
</evidence>
<dbReference type="VEuPathDB" id="FungiDB:BO71DRAFT_402463"/>
<feature type="compositionally biased region" description="Low complexity" evidence="1">
    <location>
        <begin position="728"/>
        <end position="772"/>
    </location>
</feature>
<feature type="region of interest" description="Disordered" evidence="1">
    <location>
        <begin position="719"/>
        <end position="822"/>
    </location>
</feature>
<feature type="compositionally biased region" description="Basic and acidic residues" evidence="1">
    <location>
        <begin position="35"/>
        <end position="51"/>
    </location>
</feature>
<feature type="region of interest" description="Disordered" evidence="1">
    <location>
        <begin position="35"/>
        <end position="107"/>
    </location>
</feature>
<accession>A0A319CZK3</accession>
<sequence>MEDVRPTARWANRMLRPLTSIHHRLEKHHEIRKSISDAKSKAHEKAPERARLPSTRAGTTTTTTTEGSCSFSDEEADDPAWIPGKPGNRRIRHNYSSRGQKNGARRRSRLLIKSPEVQRTLPGAIEIATPLITGKAQGPLEASVSIRKQLFRNVLPPVGEAGPSENRRASRTNNSNFPAYQGSWKEALDLSGDAGVVDIARFLDRMFMKFLNNTRAVGVPTGAQQDEGRRGTRSLLSMTARRLPQFIAEEQRLQDEADKDGEVDMCDAYFTELEALYAPGGQGWQPIRDAVRAQGIHLVSEVMQKGWVPRRAACRLLEECLNQGELEAFESLLSRYLTTIETYEYPPAFDPPRPRMPCDDPVHILRVYYSRVPGRRYFVFDEVAKLLSRRAFPPEWMVTARWKKCVDGAIASLSIGDGDSAAATRAIEGIVLSSAGIYPATDSLIARMKGRTAPRANGTRASITNPESLPKDLAPCPIPIQDALSNLSSSLVTALCGMCIARSQASDPDERSTGRKVRLVVGALSYTVQRAIGLVLSREEMEGLSFHALRRGYVLLGEWMLQCHETSRPEIISQPNWISPENMESFCLSLSNQHEWVKQLAEFAQQVFHCCGHARKGDPTPTPPEVQRIVSRLAQLTTRTGISLLGKVASETAMALAEITLDEDDHTWALDIQGQALSSQQEQRDESPASGHEPSEDALDLYRWEDSIGEWVASTPTLKPVATHDFDGGSSPSSARSEGESVVACSTSSRSPSPTPSETVASSVTSSAPSVSGKRGRAKEEWAPPSPKRPRSSARTKVGAVMPPSASPGIRERVATARGGEPDAAPIAARTRTALRDLPQAKNRVVQQTRRPATKRAEPARVLVPQIEVVIINRSPSESTMHQHHQQQHALHTWPGAPRMCRKGPLRPPVSPPALPNYSDRRPPAQTRAIRRRAVAVRREIACSQDDSEDELSFL</sequence>
<protein>
    <submittedName>
        <fullName evidence="2">Uncharacterized protein</fullName>
    </submittedName>
</protein>
<evidence type="ECO:0000256" key="1">
    <source>
        <dbReference type="SAM" id="MobiDB-lite"/>
    </source>
</evidence>
<feature type="compositionally biased region" description="Pro residues" evidence="1">
    <location>
        <begin position="906"/>
        <end position="915"/>
    </location>
</feature>
<organism evidence="2 3">
    <name type="scientific">Aspergillus ellipticus CBS 707.79</name>
    <dbReference type="NCBI Taxonomy" id="1448320"/>
    <lineage>
        <taxon>Eukaryota</taxon>
        <taxon>Fungi</taxon>
        <taxon>Dikarya</taxon>
        <taxon>Ascomycota</taxon>
        <taxon>Pezizomycotina</taxon>
        <taxon>Eurotiomycetes</taxon>
        <taxon>Eurotiomycetidae</taxon>
        <taxon>Eurotiales</taxon>
        <taxon>Aspergillaceae</taxon>
        <taxon>Aspergillus</taxon>
        <taxon>Aspergillus subgen. Circumdati</taxon>
    </lineage>
</organism>